<organism evidence="1 2">
    <name type="scientific">Rouxiella silvae</name>
    <dbReference type="NCBI Taxonomy" id="1646373"/>
    <lineage>
        <taxon>Bacteria</taxon>
        <taxon>Pseudomonadati</taxon>
        <taxon>Pseudomonadota</taxon>
        <taxon>Gammaproteobacteria</taxon>
        <taxon>Enterobacterales</taxon>
        <taxon>Yersiniaceae</taxon>
        <taxon>Rouxiella</taxon>
    </lineage>
</organism>
<evidence type="ECO:0008006" key="3">
    <source>
        <dbReference type="Google" id="ProtNLM"/>
    </source>
</evidence>
<keyword evidence="2" id="KW-1185">Reference proteome</keyword>
<dbReference type="Proteomes" id="UP000192722">
    <property type="component" value="Unassembled WGS sequence"/>
</dbReference>
<evidence type="ECO:0000313" key="1">
    <source>
        <dbReference type="EMBL" id="ORJ19878.1"/>
    </source>
</evidence>
<proteinExistence type="predicted"/>
<gene>
    <name evidence="1" type="ORF">BS639_17965</name>
</gene>
<dbReference type="RefSeq" id="WP_084983879.1">
    <property type="nucleotide sequence ID" value="NZ_CBCSCF010000001.1"/>
</dbReference>
<dbReference type="EMBL" id="MRWD01000047">
    <property type="protein sequence ID" value="ORJ19878.1"/>
    <property type="molecule type" value="Genomic_DNA"/>
</dbReference>
<reference evidence="1 2" key="1">
    <citation type="journal article" date="2017" name="Int. J. Syst. Evol. Microbiol.">
        <title>Rouxiella badensis sp. nov. and Rouxiella silvae sp. nov. isolated from peat bog soil in Germany and emendation of the genus description.</title>
        <authorList>
            <person name="Le Fleche-Mateos A."/>
            <person name="Kugler J.H."/>
            <person name="Hansen S.H."/>
            <person name="Syldatk C."/>
            <person name="Hausmann R."/>
            <person name="Lomprez F."/>
            <person name="Vandenbogaert M."/>
            <person name="Manuguerra J.C."/>
            <person name="Grimont P.A."/>
        </authorList>
    </citation>
    <scope>NUCLEOTIDE SEQUENCE [LARGE SCALE GENOMIC DNA]</scope>
    <source>
        <strain evidence="1 2">213</strain>
    </source>
</reference>
<comment type="caution">
    <text evidence="1">The sequence shown here is derived from an EMBL/GenBank/DDBJ whole genome shotgun (WGS) entry which is preliminary data.</text>
</comment>
<accession>A0ABX3TXF2</accession>
<protein>
    <recommendedName>
        <fullName evidence="3">Phage portal protein</fullName>
    </recommendedName>
</protein>
<evidence type="ECO:0000313" key="2">
    <source>
        <dbReference type="Proteomes" id="UP000192722"/>
    </source>
</evidence>
<name>A0ABX3TXF2_9GAMM</name>
<sequence length="331" mass="36153">MNERELSLIKHMGEVFFSHISDINIQFNKALQEHMTLVGEKLASMGEELHVLAKATPPDFKGMIAAAVSTLPEPAAPKLPDIEKMVQGAVSRIELPVAPELPDIEKMVADVIGRIELPVAPELPDIERMVQDAVSRIELPVAPELPDIEKMVADAIGRIELPELPDIEKMVKEQVSASVSALPEVHNGADGKDALQLEVLPGINEEKSYPRGTYALFKGGLWRAYQKTMGLSGWECVVSGVHSIDVIQNAQREFSINLSLSDGVMVEKTFSVPVLIYRGVFKNGEGYQPGDTVTWGGSLWHCDDETADKPGEIGSKGWTLAAKRGRDGKDK</sequence>